<dbReference type="Proteomes" id="UP000245946">
    <property type="component" value="Unassembled WGS sequence"/>
</dbReference>
<evidence type="ECO:0000256" key="1">
    <source>
        <dbReference type="SAM" id="MobiDB-lite"/>
    </source>
</evidence>
<dbReference type="RefSeq" id="XP_025595612.1">
    <property type="nucleotide sequence ID" value="XM_025745535.1"/>
</dbReference>
<dbReference type="GeneID" id="37273079"/>
<feature type="region of interest" description="Disordered" evidence="1">
    <location>
        <begin position="76"/>
        <end position="273"/>
    </location>
</feature>
<name>A0A316Z597_9BASI</name>
<accession>A0A316Z597</accession>
<dbReference type="AlphaFoldDB" id="A0A316Z597"/>
<evidence type="ECO:0000313" key="2">
    <source>
        <dbReference type="EMBL" id="PWN95333.1"/>
    </source>
</evidence>
<proteinExistence type="predicted"/>
<reference evidence="2 3" key="1">
    <citation type="journal article" date="2018" name="Mol. Biol. Evol.">
        <title>Broad Genomic Sampling Reveals a Smut Pathogenic Ancestry of the Fungal Clade Ustilaginomycotina.</title>
        <authorList>
            <person name="Kijpornyongpan T."/>
            <person name="Mondo S.J."/>
            <person name="Barry K."/>
            <person name="Sandor L."/>
            <person name="Lee J."/>
            <person name="Lipzen A."/>
            <person name="Pangilinan J."/>
            <person name="LaButti K."/>
            <person name="Hainaut M."/>
            <person name="Henrissat B."/>
            <person name="Grigoriev I.V."/>
            <person name="Spatafora J.W."/>
            <person name="Aime M.C."/>
        </authorList>
    </citation>
    <scope>NUCLEOTIDE SEQUENCE [LARGE SCALE GENOMIC DNA]</scope>
    <source>
        <strain evidence="2 3">MCA 4186</strain>
    </source>
</reference>
<dbReference type="EMBL" id="KZ819305">
    <property type="protein sequence ID" value="PWN95333.1"/>
    <property type="molecule type" value="Genomic_DNA"/>
</dbReference>
<protein>
    <submittedName>
        <fullName evidence="2">Uncharacterized protein</fullName>
    </submittedName>
</protein>
<evidence type="ECO:0000313" key="3">
    <source>
        <dbReference type="Proteomes" id="UP000245946"/>
    </source>
</evidence>
<gene>
    <name evidence="2" type="ORF">FA09DRAFT_362972</name>
</gene>
<feature type="compositionally biased region" description="Basic and acidic residues" evidence="1">
    <location>
        <begin position="226"/>
        <end position="237"/>
    </location>
</feature>
<sequence>MSTSEKALSNGASLLEITRAQTRTIETQARSIESQARTIESLVKKHIETSSARESDLLLKNRELRNKLRELRELRELRGEEAHGTTSSREPPIPAHDSSSAAPCSHTGTSCGGSHGLEAPTREDAAKKRKLATNESREDAPSAGSAQHGACSSSAPDIACPPVRRLGPLTPTSSQSTSRSEKMRQALDVFDTSRAQSPVTPELPRQQSALQPIRAASPVSEDSGDSELRIPTTKELRSPPPTRAASPVRAASLNSEDESEPELVVPRARPPYY</sequence>
<feature type="compositionally biased region" description="Polar residues" evidence="1">
    <location>
        <begin position="193"/>
        <end position="210"/>
    </location>
</feature>
<organism evidence="2 3">
    <name type="scientific">Tilletiopsis washingtonensis</name>
    <dbReference type="NCBI Taxonomy" id="58919"/>
    <lineage>
        <taxon>Eukaryota</taxon>
        <taxon>Fungi</taxon>
        <taxon>Dikarya</taxon>
        <taxon>Basidiomycota</taxon>
        <taxon>Ustilaginomycotina</taxon>
        <taxon>Exobasidiomycetes</taxon>
        <taxon>Entylomatales</taxon>
        <taxon>Entylomatales incertae sedis</taxon>
        <taxon>Tilletiopsis</taxon>
    </lineage>
</organism>
<keyword evidence="3" id="KW-1185">Reference proteome</keyword>